<reference evidence="2" key="1">
    <citation type="submission" date="2023-07" db="EMBL/GenBank/DDBJ databases">
        <title>Sequencing the genomes of 1000 actinobacteria strains.</title>
        <authorList>
            <person name="Klenk H.-P."/>
        </authorList>
    </citation>
    <scope>NUCLEOTIDE SEQUENCE</scope>
    <source>
        <strain evidence="2">DSM 44707</strain>
    </source>
</reference>
<dbReference type="AlphaFoldDB" id="A0AAE3YVD6"/>
<evidence type="ECO:0000313" key="2">
    <source>
        <dbReference type="EMBL" id="MDR7280385.1"/>
    </source>
</evidence>
<dbReference type="Proteomes" id="UP001183643">
    <property type="component" value="Unassembled WGS sequence"/>
</dbReference>
<accession>A0AAE3YVD6</accession>
<evidence type="ECO:0008006" key="4">
    <source>
        <dbReference type="Google" id="ProtNLM"/>
    </source>
</evidence>
<sequence length="155" mass="16782">MSAGDLGPRVPDPRMVPPWHRTADELPRRRGQAAGAPEEPVRGGEDEGVIRPFLLTGGRTRPLRDGLRLETLIRAAPAALSAPLRFELLRIVRFCQEPRALADVATCLGVPVGVARVLVADLAADGYVTVDEPMPDSSALPIELIERIVDRVRAL</sequence>
<evidence type="ECO:0000313" key="3">
    <source>
        <dbReference type="Proteomes" id="UP001183643"/>
    </source>
</evidence>
<dbReference type="PANTHER" id="PTHR36221">
    <property type="entry name" value="DUF742 DOMAIN-CONTAINING PROTEIN"/>
    <property type="match status" value="1"/>
</dbReference>
<protein>
    <recommendedName>
        <fullName evidence="4">DUF742 domain-containing protein</fullName>
    </recommendedName>
</protein>
<gene>
    <name evidence="2" type="ORF">J2S41_007163</name>
</gene>
<feature type="region of interest" description="Disordered" evidence="1">
    <location>
        <begin position="1"/>
        <end position="47"/>
    </location>
</feature>
<dbReference type="InterPro" id="IPR007995">
    <property type="entry name" value="DUF742"/>
</dbReference>
<name>A0AAE3YVD6_9ACTN</name>
<dbReference type="EMBL" id="JAVDYB010000001">
    <property type="protein sequence ID" value="MDR7280385.1"/>
    <property type="molecule type" value="Genomic_DNA"/>
</dbReference>
<dbReference type="RefSeq" id="WP_310374720.1">
    <property type="nucleotide sequence ID" value="NZ_JAVDYB010000001.1"/>
</dbReference>
<proteinExistence type="predicted"/>
<comment type="caution">
    <text evidence="2">The sequence shown here is derived from an EMBL/GenBank/DDBJ whole genome shotgun (WGS) entry which is preliminary data.</text>
</comment>
<organism evidence="2 3">
    <name type="scientific">Catenuloplanes atrovinosus</name>
    <dbReference type="NCBI Taxonomy" id="137266"/>
    <lineage>
        <taxon>Bacteria</taxon>
        <taxon>Bacillati</taxon>
        <taxon>Actinomycetota</taxon>
        <taxon>Actinomycetes</taxon>
        <taxon>Micromonosporales</taxon>
        <taxon>Micromonosporaceae</taxon>
        <taxon>Catenuloplanes</taxon>
    </lineage>
</organism>
<dbReference type="Pfam" id="PF05331">
    <property type="entry name" value="DUF742"/>
    <property type="match status" value="1"/>
</dbReference>
<evidence type="ECO:0000256" key="1">
    <source>
        <dbReference type="SAM" id="MobiDB-lite"/>
    </source>
</evidence>
<keyword evidence="3" id="KW-1185">Reference proteome</keyword>
<dbReference type="PANTHER" id="PTHR36221:SF1">
    <property type="entry name" value="DUF742 DOMAIN-CONTAINING PROTEIN"/>
    <property type="match status" value="1"/>
</dbReference>